<reference evidence="3" key="1">
    <citation type="journal article" date="2021" name="Sci. Rep.">
        <title>Diploid genomic architecture of Nitzschia inconspicua, an elite biomass production diatom.</title>
        <authorList>
            <person name="Oliver A."/>
            <person name="Podell S."/>
            <person name="Pinowska A."/>
            <person name="Traller J.C."/>
            <person name="Smith S.R."/>
            <person name="McClure R."/>
            <person name="Beliaev A."/>
            <person name="Bohutskyi P."/>
            <person name="Hill E.A."/>
            <person name="Rabines A."/>
            <person name="Zheng H."/>
            <person name="Allen L.Z."/>
            <person name="Kuo A."/>
            <person name="Grigoriev I.V."/>
            <person name="Allen A.E."/>
            <person name="Hazlebeck D."/>
            <person name="Allen E.E."/>
        </authorList>
    </citation>
    <scope>NUCLEOTIDE SEQUENCE</scope>
    <source>
        <strain evidence="3">Hildebrandi</strain>
    </source>
</reference>
<keyword evidence="4" id="KW-1185">Reference proteome</keyword>
<protein>
    <submittedName>
        <fullName evidence="3">Beta-Ig-H3/fasciclin</fullName>
    </submittedName>
</protein>
<dbReference type="EMBL" id="JAGRRH010000015">
    <property type="protein sequence ID" value="KAG7356358.1"/>
    <property type="molecule type" value="Genomic_DNA"/>
</dbReference>
<dbReference type="PANTHER" id="PTHR10900">
    <property type="entry name" value="PERIOSTIN-RELATED"/>
    <property type="match status" value="1"/>
</dbReference>
<proteinExistence type="predicted"/>
<feature type="signal peptide" evidence="1">
    <location>
        <begin position="1"/>
        <end position="21"/>
    </location>
</feature>
<name>A0A9K3L7T5_9STRA</name>
<keyword evidence="1" id="KW-0732">Signal</keyword>
<comment type="caution">
    <text evidence="3">The sequence shown here is derived from an EMBL/GenBank/DDBJ whole genome shotgun (WGS) entry which is preliminary data.</text>
</comment>
<dbReference type="SMART" id="SM00554">
    <property type="entry name" value="FAS1"/>
    <property type="match status" value="1"/>
</dbReference>
<dbReference type="GO" id="GO:0005615">
    <property type="term" value="C:extracellular space"/>
    <property type="evidence" value="ECO:0007669"/>
    <property type="project" value="TreeGrafter"/>
</dbReference>
<feature type="chain" id="PRO_5039933747" evidence="1">
    <location>
        <begin position="22"/>
        <end position="184"/>
    </location>
</feature>
<dbReference type="Pfam" id="PF02469">
    <property type="entry name" value="Fasciclin"/>
    <property type="match status" value="1"/>
</dbReference>
<evidence type="ECO:0000313" key="4">
    <source>
        <dbReference type="Proteomes" id="UP000693970"/>
    </source>
</evidence>
<evidence type="ECO:0000313" key="3">
    <source>
        <dbReference type="EMBL" id="KAG7356358.1"/>
    </source>
</evidence>
<evidence type="ECO:0000256" key="1">
    <source>
        <dbReference type="SAM" id="SignalP"/>
    </source>
</evidence>
<dbReference type="Proteomes" id="UP000693970">
    <property type="component" value="Unassembled WGS sequence"/>
</dbReference>
<dbReference type="AlphaFoldDB" id="A0A9K3L7T5"/>
<evidence type="ECO:0000259" key="2">
    <source>
        <dbReference type="PROSITE" id="PS50213"/>
    </source>
</evidence>
<dbReference type="PROSITE" id="PS50213">
    <property type="entry name" value="FAS1"/>
    <property type="match status" value="1"/>
</dbReference>
<dbReference type="InterPro" id="IPR000782">
    <property type="entry name" value="FAS1_domain"/>
</dbReference>
<organism evidence="3 4">
    <name type="scientific">Nitzschia inconspicua</name>
    <dbReference type="NCBI Taxonomy" id="303405"/>
    <lineage>
        <taxon>Eukaryota</taxon>
        <taxon>Sar</taxon>
        <taxon>Stramenopiles</taxon>
        <taxon>Ochrophyta</taxon>
        <taxon>Bacillariophyta</taxon>
        <taxon>Bacillariophyceae</taxon>
        <taxon>Bacillariophycidae</taxon>
        <taxon>Bacillariales</taxon>
        <taxon>Bacillariaceae</taxon>
        <taxon>Nitzschia</taxon>
    </lineage>
</organism>
<dbReference type="OrthoDB" id="44517at2759"/>
<reference evidence="3" key="2">
    <citation type="submission" date="2021-04" db="EMBL/GenBank/DDBJ databases">
        <authorList>
            <person name="Podell S."/>
        </authorList>
    </citation>
    <scope>NUCLEOTIDE SEQUENCE</scope>
    <source>
        <strain evidence="3">Hildebrandi</strain>
    </source>
</reference>
<dbReference type="InterPro" id="IPR050904">
    <property type="entry name" value="Adhesion/Biosynth-related"/>
</dbReference>
<sequence>MNLKTLLSGAVIASFAAPVAGEGCQTIAEIACGSDDFQTLCAAVVAAGLDGTLSEGDFTVFAPTDEAFSKLPEGTVESLLAEEGLATLTDILLYHVVPISVFSSDLSCAGGPAGLVQMANGKNTRTICCHSCTPAESIFQKGAGNPRTGNGSARDNQDSWPQIVATDIEACNGVIHVVNNVILP</sequence>
<dbReference type="PANTHER" id="PTHR10900:SF77">
    <property type="entry name" value="FI19380P1"/>
    <property type="match status" value="1"/>
</dbReference>
<feature type="domain" description="FAS1" evidence="2">
    <location>
        <begin position="24"/>
        <end position="182"/>
    </location>
</feature>
<accession>A0A9K3L7T5</accession>
<gene>
    <name evidence="3" type="ORF">IV203_001044</name>
</gene>